<evidence type="ECO:0000256" key="2">
    <source>
        <dbReference type="SAM" id="SignalP"/>
    </source>
</evidence>
<proteinExistence type="predicted"/>
<name>A0A2A2KPN6_9BILA</name>
<gene>
    <name evidence="3" type="ORF">WR25_21279</name>
</gene>
<feature type="compositionally biased region" description="Low complexity" evidence="1">
    <location>
        <begin position="58"/>
        <end position="77"/>
    </location>
</feature>
<dbReference type="Proteomes" id="UP000218231">
    <property type="component" value="Unassembled WGS sequence"/>
</dbReference>
<feature type="chain" id="PRO_5012471770" evidence="2">
    <location>
        <begin position="20"/>
        <end position="123"/>
    </location>
</feature>
<keyword evidence="2" id="KW-0732">Signal</keyword>
<keyword evidence="4" id="KW-1185">Reference proteome</keyword>
<dbReference type="AlphaFoldDB" id="A0A2A2KPN6"/>
<organism evidence="3 4">
    <name type="scientific">Diploscapter pachys</name>
    <dbReference type="NCBI Taxonomy" id="2018661"/>
    <lineage>
        <taxon>Eukaryota</taxon>
        <taxon>Metazoa</taxon>
        <taxon>Ecdysozoa</taxon>
        <taxon>Nematoda</taxon>
        <taxon>Chromadorea</taxon>
        <taxon>Rhabditida</taxon>
        <taxon>Rhabditina</taxon>
        <taxon>Rhabditomorpha</taxon>
        <taxon>Rhabditoidea</taxon>
        <taxon>Rhabditidae</taxon>
        <taxon>Diploscapter</taxon>
    </lineage>
</organism>
<feature type="region of interest" description="Disordered" evidence="1">
    <location>
        <begin position="27"/>
        <end position="81"/>
    </location>
</feature>
<reference evidence="3 4" key="1">
    <citation type="journal article" date="2017" name="Curr. Biol.">
        <title>Genome architecture and evolution of a unichromosomal asexual nematode.</title>
        <authorList>
            <person name="Fradin H."/>
            <person name="Zegar C."/>
            <person name="Gutwein M."/>
            <person name="Lucas J."/>
            <person name="Kovtun M."/>
            <person name="Corcoran D."/>
            <person name="Baugh L.R."/>
            <person name="Kiontke K."/>
            <person name="Gunsalus K."/>
            <person name="Fitch D.H."/>
            <person name="Piano F."/>
        </authorList>
    </citation>
    <scope>NUCLEOTIDE SEQUENCE [LARGE SCALE GENOMIC DNA]</scope>
    <source>
        <strain evidence="3">PF1309</strain>
    </source>
</reference>
<feature type="signal peptide" evidence="2">
    <location>
        <begin position="1"/>
        <end position="19"/>
    </location>
</feature>
<evidence type="ECO:0000313" key="3">
    <source>
        <dbReference type="EMBL" id="PAV75946.1"/>
    </source>
</evidence>
<evidence type="ECO:0000313" key="4">
    <source>
        <dbReference type="Proteomes" id="UP000218231"/>
    </source>
</evidence>
<dbReference type="EMBL" id="LIAE01007991">
    <property type="protein sequence ID" value="PAV75946.1"/>
    <property type="molecule type" value="Genomic_DNA"/>
</dbReference>
<comment type="caution">
    <text evidence="3">The sequence shown here is derived from an EMBL/GenBank/DDBJ whole genome shotgun (WGS) entry which is preliminary data.</text>
</comment>
<accession>A0A2A2KPN6</accession>
<protein>
    <submittedName>
        <fullName evidence="3">Uncharacterized protein</fullName>
    </submittedName>
</protein>
<sequence length="123" mass="13425">MNSSIVFLLLVTIVSVVVSFPTYERNQFTTDPFDGNRNFPDWTRQSGNEGRRFSKQPFGNNNNNNNGNGNGNANGFNQRGRFSGRLGNINVDGFGQGSSFNGNSDRSFGSFGQSQGFGNFGGY</sequence>
<evidence type="ECO:0000256" key="1">
    <source>
        <dbReference type="SAM" id="MobiDB-lite"/>
    </source>
</evidence>